<feature type="domain" description="YdbS-like PH" evidence="2">
    <location>
        <begin position="72"/>
        <end position="148"/>
    </location>
</feature>
<name>A0A0J1L0U1_NIACI</name>
<dbReference type="PANTHER" id="PTHR34473">
    <property type="entry name" value="UPF0699 TRANSMEMBRANE PROTEIN YDBS"/>
    <property type="match status" value="1"/>
</dbReference>
<dbReference type="InterPro" id="IPR005182">
    <property type="entry name" value="YdbS-like_PH"/>
</dbReference>
<dbReference type="Proteomes" id="UP000036045">
    <property type="component" value="Unassembled WGS sequence"/>
</dbReference>
<gene>
    <name evidence="3" type="ORF">ABW02_20855</name>
</gene>
<accession>A0A0J1L0U1</accession>
<evidence type="ECO:0000259" key="2">
    <source>
        <dbReference type="Pfam" id="PF03703"/>
    </source>
</evidence>
<protein>
    <submittedName>
        <fullName evidence="3">Membrane protein</fullName>
    </submittedName>
</protein>
<feature type="transmembrane region" description="Helical" evidence="1">
    <location>
        <begin position="21"/>
        <end position="40"/>
    </location>
</feature>
<evidence type="ECO:0000313" key="3">
    <source>
        <dbReference type="EMBL" id="KLV22650.1"/>
    </source>
</evidence>
<dbReference type="EMBL" id="LDPH01000029">
    <property type="protein sequence ID" value="KLV22650.1"/>
    <property type="molecule type" value="Genomic_DNA"/>
</dbReference>
<keyword evidence="4" id="KW-1185">Reference proteome</keyword>
<keyword evidence="1" id="KW-0812">Transmembrane</keyword>
<comment type="caution">
    <text evidence="3">The sequence shown here is derived from an EMBL/GenBank/DDBJ whole genome shotgun (WGS) entry which is preliminary data.</text>
</comment>
<evidence type="ECO:0000313" key="4">
    <source>
        <dbReference type="Proteomes" id="UP000036045"/>
    </source>
</evidence>
<proteinExistence type="predicted"/>
<keyword evidence="1" id="KW-1133">Transmembrane helix</keyword>
<dbReference type="PANTHER" id="PTHR34473:SF2">
    <property type="entry name" value="UPF0699 TRANSMEMBRANE PROTEIN YDBT"/>
    <property type="match status" value="1"/>
</dbReference>
<dbReference type="PATRIC" id="fig|1397.4.peg.2927"/>
<organism evidence="3 4">
    <name type="scientific">Niallia circulans</name>
    <name type="common">Bacillus circulans</name>
    <dbReference type="NCBI Taxonomy" id="1397"/>
    <lineage>
        <taxon>Bacteria</taxon>
        <taxon>Bacillati</taxon>
        <taxon>Bacillota</taxon>
        <taxon>Bacilli</taxon>
        <taxon>Bacillales</taxon>
        <taxon>Bacillaceae</taxon>
        <taxon>Niallia</taxon>
    </lineage>
</organism>
<feature type="transmembrane region" description="Helical" evidence="1">
    <location>
        <begin position="46"/>
        <end position="67"/>
    </location>
</feature>
<dbReference type="AlphaFoldDB" id="A0A0J1L0U1"/>
<dbReference type="RefSeq" id="WP_047944186.1">
    <property type="nucleotide sequence ID" value="NZ_CP053989.1"/>
</dbReference>
<sequence length="159" mass="18121">MITIPQNRLSKKGITVWRLTGVISSLIMMVIGAGVITFAILFDWHILISIGTIIYLLFHMAFTIGILPPLKWKRWRYEVRGDEIEIQQGVIVIKRTLIPMIRVQHVDMKQGPLLRKYELATVSISTAATVHEIPVLQVDEAEEIRQYISSKAKVAEEDV</sequence>
<keyword evidence="1" id="KW-0472">Membrane</keyword>
<reference evidence="3 4" key="1">
    <citation type="submission" date="2015-05" db="EMBL/GenBank/DDBJ databases">
        <title>Whole genome sequence and identification of bacterial endophytes from Costus igneus.</title>
        <authorList>
            <person name="Lee Y.P."/>
            <person name="Gan H.M."/>
            <person name="Eng W."/>
            <person name="Wheatley M.S."/>
            <person name="Caraballo A."/>
            <person name="Polter S."/>
            <person name="Savka M.A."/>
            <person name="Hudson A.O."/>
        </authorList>
    </citation>
    <scope>NUCLEOTIDE SEQUENCE [LARGE SCALE GENOMIC DNA]</scope>
    <source>
        <strain evidence="3 4">RIT379</strain>
    </source>
</reference>
<dbReference type="Pfam" id="PF03703">
    <property type="entry name" value="bPH_2"/>
    <property type="match status" value="1"/>
</dbReference>
<dbReference type="GeneID" id="56347556"/>
<dbReference type="OrthoDB" id="1750577at2"/>
<evidence type="ECO:0000256" key="1">
    <source>
        <dbReference type="SAM" id="Phobius"/>
    </source>
</evidence>